<organism evidence="1">
    <name type="scientific">Cacopsylla melanoneura</name>
    <dbReference type="NCBI Taxonomy" id="428564"/>
    <lineage>
        <taxon>Eukaryota</taxon>
        <taxon>Metazoa</taxon>
        <taxon>Ecdysozoa</taxon>
        <taxon>Arthropoda</taxon>
        <taxon>Hexapoda</taxon>
        <taxon>Insecta</taxon>
        <taxon>Pterygota</taxon>
        <taxon>Neoptera</taxon>
        <taxon>Paraneoptera</taxon>
        <taxon>Hemiptera</taxon>
        <taxon>Sternorrhyncha</taxon>
        <taxon>Psylloidea</taxon>
        <taxon>Psyllidae</taxon>
        <taxon>Psyllinae</taxon>
        <taxon>Cacopsylla</taxon>
    </lineage>
</organism>
<proteinExistence type="predicted"/>
<sequence length="102" mass="11713">MHNHMFHIRLKPRESITAVFTLVLPHGSRLFRQMFVKKIGQVSIFSDENFRQLLPVDFLDGVVVHDVHTDLATGSTAPGSGFRCLQPVHRFSYNAKWFLCCI</sequence>
<dbReference type="AlphaFoldDB" id="A0A8D9BXP0"/>
<evidence type="ECO:0000313" key="1">
    <source>
        <dbReference type="EMBL" id="CAG6790672.1"/>
    </source>
</evidence>
<accession>A0A8D9BXP0</accession>
<protein>
    <submittedName>
        <fullName evidence="1">Uncharacterized protein</fullName>
    </submittedName>
</protein>
<dbReference type="EMBL" id="HBUF01672216">
    <property type="protein sequence ID" value="CAG6790672.1"/>
    <property type="molecule type" value="Transcribed_RNA"/>
</dbReference>
<name>A0A8D9BXP0_9HEMI</name>
<reference evidence="1" key="1">
    <citation type="submission" date="2021-05" db="EMBL/GenBank/DDBJ databases">
        <authorList>
            <person name="Alioto T."/>
            <person name="Alioto T."/>
            <person name="Gomez Garrido J."/>
        </authorList>
    </citation>
    <scope>NUCLEOTIDE SEQUENCE</scope>
</reference>